<dbReference type="EMBL" id="LIAE01010390">
    <property type="protein sequence ID" value="PAV62008.1"/>
    <property type="molecule type" value="Genomic_DNA"/>
</dbReference>
<keyword evidence="3" id="KW-1185">Reference proteome</keyword>
<feature type="region of interest" description="Disordered" evidence="1">
    <location>
        <begin position="1"/>
        <end position="76"/>
    </location>
</feature>
<comment type="caution">
    <text evidence="2">The sequence shown here is derived from an EMBL/GenBank/DDBJ whole genome shotgun (WGS) entry which is preliminary data.</text>
</comment>
<evidence type="ECO:0000313" key="3">
    <source>
        <dbReference type="Proteomes" id="UP000218231"/>
    </source>
</evidence>
<accession>A0A2A2JJW0</accession>
<gene>
    <name evidence="2" type="ORF">WR25_00575</name>
</gene>
<feature type="compositionally biased region" description="Low complexity" evidence="1">
    <location>
        <begin position="12"/>
        <end position="76"/>
    </location>
</feature>
<sequence>MPTTPSPDVMLTTLPPAGTTTPGDTEPTTQMTTDNPTDTTESTTEAPTTTTSTATTSTTTTSTTTASTTTTSTTQAACQTCSMDAVMEFTDLPPGTTDAEIIPFNPTPVYDGMAQPCATYTFTCASPGNSPAVDIRSGPGDTQGTTIGDPTGPQDETTAVLTCDGASQMWIYQSGTGPPYTAVQMRCTILPPP</sequence>
<protein>
    <recommendedName>
        <fullName evidence="4">C6 domain-containing protein</fullName>
    </recommendedName>
</protein>
<evidence type="ECO:0000256" key="1">
    <source>
        <dbReference type="SAM" id="MobiDB-lite"/>
    </source>
</evidence>
<organism evidence="2 3">
    <name type="scientific">Diploscapter pachys</name>
    <dbReference type="NCBI Taxonomy" id="2018661"/>
    <lineage>
        <taxon>Eukaryota</taxon>
        <taxon>Metazoa</taxon>
        <taxon>Ecdysozoa</taxon>
        <taxon>Nematoda</taxon>
        <taxon>Chromadorea</taxon>
        <taxon>Rhabditida</taxon>
        <taxon>Rhabditina</taxon>
        <taxon>Rhabditomorpha</taxon>
        <taxon>Rhabditoidea</taxon>
        <taxon>Rhabditidae</taxon>
        <taxon>Diploscapter</taxon>
    </lineage>
</organism>
<evidence type="ECO:0008006" key="4">
    <source>
        <dbReference type="Google" id="ProtNLM"/>
    </source>
</evidence>
<dbReference type="Proteomes" id="UP000218231">
    <property type="component" value="Unassembled WGS sequence"/>
</dbReference>
<proteinExistence type="predicted"/>
<name>A0A2A2JJW0_9BILA</name>
<dbReference type="AlphaFoldDB" id="A0A2A2JJW0"/>
<reference evidence="2 3" key="1">
    <citation type="journal article" date="2017" name="Curr. Biol.">
        <title>Genome architecture and evolution of a unichromosomal asexual nematode.</title>
        <authorList>
            <person name="Fradin H."/>
            <person name="Zegar C."/>
            <person name="Gutwein M."/>
            <person name="Lucas J."/>
            <person name="Kovtun M."/>
            <person name="Corcoran D."/>
            <person name="Baugh L.R."/>
            <person name="Kiontke K."/>
            <person name="Gunsalus K."/>
            <person name="Fitch D.H."/>
            <person name="Piano F."/>
        </authorList>
    </citation>
    <scope>NUCLEOTIDE SEQUENCE [LARGE SCALE GENOMIC DNA]</scope>
    <source>
        <strain evidence="2">PF1309</strain>
    </source>
</reference>
<evidence type="ECO:0000313" key="2">
    <source>
        <dbReference type="EMBL" id="PAV62008.1"/>
    </source>
</evidence>